<accession>A0ABU1N0U2</accession>
<evidence type="ECO:0000313" key="3">
    <source>
        <dbReference type="Proteomes" id="UP001262754"/>
    </source>
</evidence>
<keyword evidence="3" id="KW-1185">Reference proteome</keyword>
<evidence type="ECO:0000256" key="1">
    <source>
        <dbReference type="SAM" id="SignalP"/>
    </source>
</evidence>
<reference evidence="2 3" key="1">
    <citation type="submission" date="2023-07" db="EMBL/GenBank/DDBJ databases">
        <title>Sorghum-associated microbial communities from plants grown in Nebraska, USA.</title>
        <authorList>
            <person name="Schachtman D."/>
        </authorList>
    </citation>
    <scope>NUCLEOTIDE SEQUENCE [LARGE SCALE GENOMIC DNA]</scope>
    <source>
        <strain evidence="2 3">DS2154</strain>
    </source>
</reference>
<dbReference type="InterPro" id="IPR019613">
    <property type="entry name" value="DUF4198"/>
</dbReference>
<evidence type="ECO:0000313" key="2">
    <source>
        <dbReference type="EMBL" id="MDR6531556.1"/>
    </source>
</evidence>
<comment type="caution">
    <text evidence="2">The sequence shown here is derived from an EMBL/GenBank/DDBJ whole genome shotgun (WGS) entry which is preliminary data.</text>
</comment>
<name>A0ABU1N0U2_9CAUL</name>
<sequence length="265" mass="28022">MRRSPSFAAFLAGVALSGVLAGAAQAHSPYLLPSAFDVTDRKLVTVQGSFTESFFSPEVAMKSDAWAVVGPNGARMPLTATNLRELALVEVATEQSGTYRITTGQRTGRTAKAVLVKGQWEFLEDPATAPAGTTPVDMQSLTLADVYVTRGAPSTAALAPVGKGLEFVAVTHPSSIFTGQDAKFTVLFDGKPVAGQAITLHAGDDRYADAKTPPVTLTSDDQGRFTVKVARSGVYQIQARYRVAPTATDATGHSYTYALTFESLR</sequence>
<dbReference type="EMBL" id="JAVDRL010000006">
    <property type="protein sequence ID" value="MDR6531556.1"/>
    <property type="molecule type" value="Genomic_DNA"/>
</dbReference>
<feature type="chain" id="PRO_5045095640" evidence="1">
    <location>
        <begin position="27"/>
        <end position="265"/>
    </location>
</feature>
<keyword evidence="1" id="KW-0732">Signal</keyword>
<dbReference type="Pfam" id="PF10670">
    <property type="entry name" value="DUF4198"/>
    <property type="match status" value="1"/>
</dbReference>
<feature type="signal peptide" evidence="1">
    <location>
        <begin position="1"/>
        <end position="26"/>
    </location>
</feature>
<dbReference type="RefSeq" id="WP_310031557.1">
    <property type="nucleotide sequence ID" value="NZ_JAVDRL010000006.1"/>
</dbReference>
<organism evidence="2 3">
    <name type="scientific">Caulobacter rhizosphaerae</name>
    <dbReference type="NCBI Taxonomy" id="2010972"/>
    <lineage>
        <taxon>Bacteria</taxon>
        <taxon>Pseudomonadati</taxon>
        <taxon>Pseudomonadota</taxon>
        <taxon>Alphaproteobacteria</taxon>
        <taxon>Caulobacterales</taxon>
        <taxon>Caulobacteraceae</taxon>
        <taxon>Caulobacter</taxon>
    </lineage>
</organism>
<proteinExistence type="predicted"/>
<dbReference type="Proteomes" id="UP001262754">
    <property type="component" value="Unassembled WGS sequence"/>
</dbReference>
<gene>
    <name evidence="2" type="ORF">J2800_002303</name>
</gene>
<protein>
    <submittedName>
        <fullName evidence="2">GH25 family protein</fullName>
    </submittedName>
</protein>